<feature type="region of interest" description="Disordered" evidence="1">
    <location>
        <begin position="81"/>
        <end position="105"/>
    </location>
</feature>
<evidence type="ECO:0000256" key="2">
    <source>
        <dbReference type="SAM" id="SignalP"/>
    </source>
</evidence>
<sequence length="105" mass="11601">MIRPGKVLAVLAVFFFVFGVLPAAAEVEQEKCPIMGYKPTEKLFVDYQGKRIYFCCASCPETFMKDPDTYLQKMREEGIFLEDSPDAVPGRGPGDGSKGDLKGGR</sequence>
<evidence type="ECO:0000256" key="1">
    <source>
        <dbReference type="SAM" id="MobiDB-lite"/>
    </source>
</evidence>
<name>A0A653A9A3_UNCDX</name>
<dbReference type="SUPFAM" id="SSF47240">
    <property type="entry name" value="Ferritin-like"/>
    <property type="match status" value="1"/>
</dbReference>
<dbReference type="AlphaFoldDB" id="A0A653A9A3"/>
<keyword evidence="2" id="KW-0732">Signal</keyword>
<dbReference type="EMBL" id="UPXX01000027">
    <property type="protein sequence ID" value="VBB44508.1"/>
    <property type="molecule type" value="Genomic_DNA"/>
</dbReference>
<protein>
    <submittedName>
        <fullName evidence="3">Uncharacterized protein</fullName>
    </submittedName>
</protein>
<reference evidence="3" key="1">
    <citation type="submission" date="2018-07" db="EMBL/GenBank/DDBJ databases">
        <authorList>
            <consortium name="Genoscope - CEA"/>
            <person name="William W."/>
        </authorList>
    </citation>
    <scope>NUCLEOTIDE SEQUENCE</scope>
    <source>
        <strain evidence="3">IK1</strain>
    </source>
</reference>
<evidence type="ECO:0000313" key="3">
    <source>
        <dbReference type="EMBL" id="VBB44508.1"/>
    </source>
</evidence>
<gene>
    <name evidence="3" type="ORF">TRIP_B330612</name>
</gene>
<proteinExistence type="predicted"/>
<feature type="signal peptide" evidence="2">
    <location>
        <begin position="1"/>
        <end position="25"/>
    </location>
</feature>
<dbReference type="Gene3D" id="1.10.620.20">
    <property type="entry name" value="Ribonucleotide Reductase, subunit A"/>
    <property type="match status" value="1"/>
</dbReference>
<accession>A0A653A9A3</accession>
<organism evidence="3">
    <name type="scientific">Uncultured Desulfatiglans sp</name>
    <dbReference type="NCBI Taxonomy" id="1748965"/>
    <lineage>
        <taxon>Bacteria</taxon>
        <taxon>Pseudomonadati</taxon>
        <taxon>Thermodesulfobacteriota</taxon>
        <taxon>Desulfobacteria</taxon>
        <taxon>Desulfatiglandales</taxon>
        <taxon>Desulfatiglandaceae</taxon>
        <taxon>Desulfatiglans</taxon>
        <taxon>environmental samples</taxon>
    </lineage>
</organism>
<dbReference type="GO" id="GO:0016491">
    <property type="term" value="F:oxidoreductase activity"/>
    <property type="evidence" value="ECO:0007669"/>
    <property type="project" value="InterPro"/>
</dbReference>
<feature type="chain" id="PRO_5024800228" evidence="2">
    <location>
        <begin position="26"/>
        <end position="105"/>
    </location>
</feature>
<dbReference type="InterPro" id="IPR009078">
    <property type="entry name" value="Ferritin-like_SF"/>
</dbReference>
<dbReference type="InterPro" id="IPR012348">
    <property type="entry name" value="RNR-like"/>
</dbReference>